<gene>
    <name evidence="3" type="ORF">BST39_04665</name>
</gene>
<dbReference type="Gene3D" id="3.40.50.720">
    <property type="entry name" value="NAD(P)-binding Rossmann-like Domain"/>
    <property type="match status" value="1"/>
</dbReference>
<keyword evidence="4" id="KW-1185">Reference proteome</keyword>
<sequence length="252" mass="25824">MSDSFRVDGRTALVTGAAQGIGTEIARVLHAAGARVAVADIQVEAGRALAGALGERAMFVELDVTDPDSWAAAVSSVRHTLGSIDVLVNNAGTSGPFADVADISVEDYLKVIAVDQHGAFFGMRAVIPQMLQAGGGSIVNISSVCGLSHAPFTPNAAYTTAKFAVRGMTKAAAVQYGPRGIRVNSVHPGGVLTDMLAQVLPEDARSVISAGVPMNRMADPAEVARMVLFLASEASSYTTGSELVVDGGLTAV</sequence>
<protein>
    <submittedName>
        <fullName evidence="3">3-alpha-hydroxysteroid dehydrogenase</fullName>
    </submittedName>
</protein>
<comment type="caution">
    <text evidence="3">The sequence shown here is derived from an EMBL/GenBank/DDBJ whole genome shotgun (WGS) entry which is preliminary data.</text>
</comment>
<dbReference type="EMBL" id="MVIE01000004">
    <property type="protein sequence ID" value="ORB45507.1"/>
    <property type="molecule type" value="Genomic_DNA"/>
</dbReference>
<evidence type="ECO:0000313" key="4">
    <source>
        <dbReference type="Proteomes" id="UP000192513"/>
    </source>
</evidence>
<evidence type="ECO:0000256" key="2">
    <source>
        <dbReference type="ARBA" id="ARBA00023002"/>
    </source>
</evidence>
<accession>A0A1X0IG24</accession>
<proteinExistence type="inferred from homology"/>
<name>A0A1X0IG24_9MYCO</name>
<dbReference type="InterPro" id="IPR002347">
    <property type="entry name" value="SDR_fam"/>
</dbReference>
<dbReference type="PRINTS" id="PR00080">
    <property type="entry name" value="SDRFAMILY"/>
</dbReference>
<dbReference type="PANTHER" id="PTHR24321">
    <property type="entry name" value="DEHYDROGENASES, SHORT CHAIN"/>
    <property type="match status" value="1"/>
</dbReference>
<keyword evidence="2" id="KW-0560">Oxidoreductase</keyword>
<dbReference type="FunFam" id="3.40.50.720:FF:000084">
    <property type="entry name" value="Short-chain dehydrogenase reductase"/>
    <property type="match status" value="1"/>
</dbReference>
<dbReference type="PRINTS" id="PR00081">
    <property type="entry name" value="GDHRDH"/>
</dbReference>
<dbReference type="SUPFAM" id="SSF51735">
    <property type="entry name" value="NAD(P)-binding Rossmann-fold domains"/>
    <property type="match status" value="1"/>
</dbReference>
<comment type="similarity">
    <text evidence="1">Belongs to the short-chain dehydrogenases/reductases (SDR) family.</text>
</comment>
<reference evidence="3 4" key="1">
    <citation type="submission" date="2017-02" db="EMBL/GenBank/DDBJ databases">
        <title>The new phylogeny of genus Mycobacterium.</title>
        <authorList>
            <person name="Tortoli E."/>
            <person name="Trovato A."/>
            <person name="Cirillo D.M."/>
        </authorList>
    </citation>
    <scope>NUCLEOTIDE SEQUENCE [LARGE SCALE GENOMIC DNA]</scope>
    <source>
        <strain evidence="3 4">DSM 45000</strain>
    </source>
</reference>
<dbReference type="AlphaFoldDB" id="A0A1X0IG24"/>
<dbReference type="RefSeq" id="WP_083169519.1">
    <property type="nucleotide sequence ID" value="NZ_AP022619.1"/>
</dbReference>
<dbReference type="InterPro" id="IPR036291">
    <property type="entry name" value="NAD(P)-bd_dom_sf"/>
</dbReference>
<dbReference type="Pfam" id="PF13561">
    <property type="entry name" value="adh_short_C2"/>
    <property type="match status" value="1"/>
</dbReference>
<organism evidence="3 4">
    <name type="scientific">Mycobacterium paraseoulense</name>
    <dbReference type="NCBI Taxonomy" id="590652"/>
    <lineage>
        <taxon>Bacteria</taxon>
        <taxon>Bacillati</taxon>
        <taxon>Actinomycetota</taxon>
        <taxon>Actinomycetes</taxon>
        <taxon>Mycobacteriales</taxon>
        <taxon>Mycobacteriaceae</taxon>
        <taxon>Mycobacterium</taxon>
    </lineage>
</organism>
<dbReference type="Proteomes" id="UP000192513">
    <property type="component" value="Unassembled WGS sequence"/>
</dbReference>
<dbReference type="OrthoDB" id="3542748at2"/>
<evidence type="ECO:0000313" key="3">
    <source>
        <dbReference type="EMBL" id="ORB45507.1"/>
    </source>
</evidence>
<dbReference type="STRING" id="590652.BST39_04665"/>
<dbReference type="GO" id="GO:0016491">
    <property type="term" value="F:oxidoreductase activity"/>
    <property type="evidence" value="ECO:0007669"/>
    <property type="project" value="UniProtKB-KW"/>
</dbReference>
<dbReference type="PANTHER" id="PTHR24321:SF8">
    <property type="entry name" value="ESTRADIOL 17-BETA-DEHYDROGENASE 8-RELATED"/>
    <property type="match status" value="1"/>
</dbReference>
<evidence type="ECO:0000256" key="1">
    <source>
        <dbReference type="ARBA" id="ARBA00006484"/>
    </source>
</evidence>
<dbReference type="NCBIfam" id="NF005559">
    <property type="entry name" value="PRK07231.1"/>
    <property type="match status" value="1"/>
</dbReference>